<feature type="compositionally biased region" description="Polar residues" evidence="1">
    <location>
        <begin position="260"/>
        <end position="269"/>
    </location>
</feature>
<feature type="compositionally biased region" description="Basic and acidic residues" evidence="1">
    <location>
        <begin position="270"/>
        <end position="279"/>
    </location>
</feature>
<dbReference type="InterPro" id="IPR046347">
    <property type="entry name" value="bZIP_sf"/>
</dbReference>
<dbReference type="Gene3D" id="1.20.5.170">
    <property type="match status" value="1"/>
</dbReference>
<accession>A0AAX4KT92</accession>
<reference evidence="3 4" key="1">
    <citation type="submission" date="2024-01" db="EMBL/GenBank/DDBJ databases">
        <title>Comparative genomics of Cryptococcus and Kwoniella reveals pathogenesis evolution and contrasting modes of karyotype evolution via chromosome fusion or intercentromeric recombination.</title>
        <authorList>
            <person name="Coelho M.A."/>
            <person name="David-Palma M."/>
            <person name="Shea T."/>
            <person name="Bowers K."/>
            <person name="McGinley-Smith S."/>
            <person name="Mohammad A.W."/>
            <person name="Gnirke A."/>
            <person name="Yurkov A.M."/>
            <person name="Nowrousian M."/>
            <person name="Sun S."/>
            <person name="Cuomo C.A."/>
            <person name="Heitman J."/>
        </authorList>
    </citation>
    <scope>NUCLEOTIDE SEQUENCE [LARGE SCALE GENOMIC DNA]</scope>
    <source>
        <strain evidence="3 4">PYCC6329</strain>
    </source>
</reference>
<feature type="region of interest" description="Disordered" evidence="1">
    <location>
        <begin position="260"/>
        <end position="290"/>
    </location>
</feature>
<dbReference type="GeneID" id="91105958"/>
<dbReference type="SMART" id="SM00338">
    <property type="entry name" value="BRLZ"/>
    <property type="match status" value="1"/>
</dbReference>
<dbReference type="KEGG" id="ker:91105958"/>
<feature type="compositionally biased region" description="Acidic residues" evidence="1">
    <location>
        <begin position="413"/>
        <end position="430"/>
    </location>
</feature>
<dbReference type="GO" id="GO:0003700">
    <property type="term" value="F:DNA-binding transcription factor activity"/>
    <property type="evidence" value="ECO:0007669"/>
    <property type="project" value="InterPro"/>
</dbReference>
<evidence type="ECO:0000313" key="4">
    <source>
        <dbReference type="Proteomes" id="UP001358614"/>
    </source>
</evidence>
<feature type="region of interest" description="Disordered" evidence="1">
    <location>
        <begin position="111"/>
        <end position="163"/>
    </location>
</feature>
<dbReference type="PROSITE" id="PS50217">
    <property type="entry name" value="BZIP"/>
    <property type="match status" value="1"/>
</dbReference>
<dbReference type="Proteomes" id="UP001358614">
    <property type="component" value="Chromosome 2"/>
</dbReference>
<feature type="compositionally biased region" description="Low complexity" evidence="1">
    <location>
        <begin position="83"/>
        <end position="92"/>
    </location>
</feature>
<proteinExistence type="predicted"/>
<dbReference type="InterPro" id="IPR004827">
    <property type="entry name" value="bZIP"/>
</dbReference>
<feature type="compositionally biased region" description="Low complexity" evidence="1">
    <location>
        <begin position="391"/>
        <end position="412"/>
    </location>
</feature>
<feature type="region of interest" description="Disordered" evidence="1">
    <location>
        <begin position="184"/>
        <end position="209"/>
    </location>
</feature>
<feature type="compositionally biased region" description="Polar residues" evidence="1">
    <location>
        <begin position="361"/>
        <end position="385"/>
    </location>
</feature>
<evidence type="ECO:0000313" key="3">
    <source>
        <dbReference type="EMBL" id="WWD09037.1"/>
    </source>
</evidence>
<organism evidence="3 4">
    <name type="scientific">Kwoniella europaea PYCC6329</name>
    <dbReference type="NCBI Taxonomy" id="1423913"/>
    <lineage>
        <taxon>Eukaryota</taxon>
        <taxon>Fungi</taxon>
        <taxon>Dikarya</taxon>
        <taxon>Basidiomycota</taxon>
        <taxon>Agaricomycotina</taxon>
        <taxon>Tremellomycetes</taxon>
        <taxon>Tremellales</taxon>
        <taxon>Cryptococcaceae</taxon>
        <taxon>Kwoniella</taxon>
    </lineage>
</organism>
<protein>
    <recommendedName>
        <fullName evidence="2">BZIP domain-containing protein</fullName>
    </recommendedName>
</protein>
<sequence>MSRLDYHSILDPNNSVDVDVDAEFDNPTILNHHDSENQNVEDGVDVHSHTHGIAVGIMDDEHDDTPFVIMEEHAADPASEMAQGTGQETGQGQEEEHDDIQIPILSEEIVAGPDEPKGSGRGQGHGPMSLKGMSVEDKKQRQRLQNKLAAERSRNKRKGDQINLEKQVGSLRNENAQLRARLSQLSSNSKSPEFNIPTIISDPTPPQYSPIPTTSSMTTTTVLNGTGIDYNYISKLTNELNQSKLTLLERKMKLLNIQNGIYNSPTPSSEQKDKDKEGEVEVGEGTGIEVDPIKESRKELINKYSKLQSIKAEEKSLNTLIDHIKNEIENLIKQRMVVEEKLNEKRNKGSGGNDLIMGNGDQVSVTQEQRQKQQSVEDPSTSIGDQTILVEDSQQPQQQDQIAEEQNQNQNQEAEDQDQDQDQMNEDGNLDDIRGWIDAAVKDWDQVGVLFMSFGRLPLSHIAAADFVSLLMVL</sequence>
<keyword evidence="4" id="KW-1185">Reference proteome</keyword>
<dbReference type="PROSITE" id="PS00036">
    <property type="entry name" value="BZIP_BASIC"/>
    <property type="match status" value="1"/>
</dbReference>
<evidence type="ECO:0000259" key="2">
    <source>
        <dbReference type="PROSITE" id="PS50217"/>
    </source>
</evidence>
<dbReference type="SUPFAM" id="SSF57959">
    <property type="entry name" value="Leucine zipper domain"/>
    <property type="match status" value="1"/>
</dbReference>
<feature type="domain" description="BZIP" evidence="2">
    <location>
        <begin position="136"/>
        <end position="186"/>
    </location>
</feature>
<dbReference type="RefSeq" id="XP_066087004.1">
    <property type="nucleotide sequence ID" value="XM_066230907.1"/>
</dbReference>
<feature type="region of interest" description="Disordered" evidence="1">
    <location>
        <begin position="77"/>
        <end position="97"/>
    </location>
</feature>
<dbReference type="AlphaFoldDB" id="A0AAX4KT92"/>
<dbReference type="EMBL" id="CP144090">
    <property type="protein sequence ID" value="WWD09037.1"/>
    <property type="molecule type" value="Genomic_DNA"/>
</dbReference>
<dbReference type="Pfam" id="PF07716">
    <property type="entry name" value="bZIP_2"/>
    <property type="match status" value="1"/>
</dbReference>
<evidence type="ECO:0000256" key="1">
    <source>
        <dbReference type="SAM" id="MobiDB-lite"/>
    </source>
</evidence>
<feature type="region of interest" description="Disordered" evidence="1">
    <location>
        <begin position="343"/>
        <end position="430"/>
    </location>
</feature>
<gene>
    <name evidence="3" type="ORF">V865_007157</name>
</gene>
<name>A0AAX4KT92_9TREE</name>